<dbReference type="Gene3D" id="2.60.40.10">
    <property type="entry name" value="Immunoglobulins"/>
    <property type="match status" value="6"/>
</dbReference>
<keyword evidence="1" id="KW-0393">Immunoglobulin domain</keyword>
<feature type="signal peptide" evidence="2">
    <location>
        <begin position="1"/>
        <end position="31"/>
    </location>
</feature>
<dbReference type="PANTHER" id="PTHR10075">
    <property type="entry name" value="BASIGIN RELATED"/>
    <property type="match status" value="1"/>
</dbReference>
<evidence type="ECO:0000313" key="4">
    <source>
        <dbReference type="EMBL" id="RMX52023.1"/>
    </source>
</evidence>
<reference evidence="4 5" key="1">
    <citation type="journal article" date="2018" name="Sci. Rep.">
        <title>Comparative analysis of the Pocillopora damicornis genome highlights role of immune system in coral evolution.</title>
        <authorList>
            <person name="Cunning R."/>
            <person name="Bay R.A."/>
            <person name="Gillette P."/>
            <person name="Baker A.C."/>
            <person name="Traylor-Knowles N."/>
        </authorList>
    </citation>
    <scope>NUCLEOTIDE SEQUENCE [LARGE SCALE GENOMIC DNA]</scope>
    <source>
        <strain evidence="4">RSMAS</strain>
        <tissue evidence="4">Whole animal</tissue>
    </source>
</reference>
<dbReference type="OrthoDB" id="10056271at2759"/>
<dbReference type="InterPro" id="IPR003599">
    <property type="entry name" value="Ig_sub"/>
</dbReference>
<dbReference type="SUPFAM" id="SSF48726">
    <property type="entry name" value="Immunoglobulin"/>
    <property type="match status" value="6"/>
</dbReference>
<dbReference type="OMA" id="ANPRADM"/>
<evidence type="ECO:0000256" key="2">
    <source>
        <dbReference type="SAM" id="SignalP"/>
    </source>
</evidence>
<dbReference type="GO" id="GO:0005886">
    <property type="term" value="C:plasma membrane"/>
    <property type="evidence" value="ECO:0007669"/>
    <property type="project" value="TreeGrafter"/>
</dbReference>
<evidence type="ECO:0000313" key="5">
    <source>
        <dbReference type="Proteomes" id="UP000275408"/>
    </source>
</evidence>
<name>A0A3M6UEA5_POCDA</name>
<dbReference type="SMART" id="SM00409">
    <property type="entry name" value="IG"/>
    <property type="match status" value="6"/>
</dbReference>
<dbReference type="Pfam" id="PF13927">
    <property type="entry name" value="Ig_3"/>
    <property type="match status" value="4"/>
</dbReference>
<feature type="domain" description="Ig-like" evidence="3">
    <location>
        <begin position="131"/>
        <end position="217"/>
    </location>
</feature>
<comment type="caution">
    <text evidence="4">The sequence shown here is derived from an EMBL/GenBank/DDBJ whole genome shotgun (WGS) entry which is preliminary data.</text>
</comment>
<organism evidence="4 5">
    <name type="scientific">Pocillopora damicornis</name>
    <name type="common">Cauliflower coral</name>
    <name type="synonym">Millepora damicornis</name>
    <dbReference type="NCBI Taxonomy" id="46731"/>
    <lineage>
        <taxon>Eukaryota</taxon>
        <taxon>Metazoa</taxon>
        <taxon>Cnidaria</taxon>
        <taxon>Anthozoa</taxon>
        <taxon>Hexacorallia</taxon>
        <taxon>Scleractinia</taxon>
        <taxon>Astrocoeniina</taxon>
        <taxon>Pocilloporidae</taxon>
        <taxon>Pocillopora</taxon>
    </lineage>
</organism>
<dbReference type="STRING" id="46731.A0A3M6UEA5"/>
<feature type="domain" description="Ig-like" evidence="3">
    <location>
        <begin position="31"/>
        <end position="114"/>
    </location>
</feature>
<dbReference type="GO" id="GO:0007156">
    <property type="term" value="P:homophilic cell adhesion via plasma membrane adhesion molecules"/>
    <property type="evidence" value="ECO:0007669"/>
    <property type="project" value="TreeGrafter"/>
</dbReference>
<dbReference type="Pfam" id="PF07679">
    <property type="entry name" value="I-set"/>
    <property type="match status" value="1"/>
</dbReference>
<feature type="domain" description="Ig-like" evidence="3">
    <location>
        <begin position="224"/>
        <end position="318"/>
    </location>
</feature>
<dbReference type="AlphaFoldDB" id="A0A3M6UEA5"/>
<dbReference type="SMART" id="SM00408">
    <property type="entry name" value="IGc2"/>
    <property type="match status" value="6"/>
</dbReference>
<keyword evidence="5" id="KW-1185">Reference proteome</keyword>
<dbReference type="Proteomes" id="UP000275408">
    <property type="component" value="Unassembled WGS sequence"/>
</dbReference>
<dbReference type="InterPro" id="IPR013783">
    <property type="entry name" value="Ig-like_fold"/>
</dbReference>
<dbReference type="InterPro" id="IPR003598">
    <property type="entry name" value="Ig_sub2"/>
</dbReference>
<dbReference type="InterPro" id="IPR007110">
    <property type="entry name" value="Ig-like_dom"/>
</dbReference>
<feature type="chain" id="PRO_5017952786" description="Ig-like domain-containing protein" evidence="2">
    <location>
        <begin position="32"/>
        <end position="622"/>
    </location>
</feature>
<keyword evidence="2" id="KW-0732">Signal</keyword>
<feature type="domain" description="Ig-like" evidence="3">
    <location>
        <begin position="430"/>
        <end position="488"/>
    </location>
</feature>
<dbReference type="GO" id="GO:0007411">
    <property type="term" value="P:axon guidance"/>
    <property type="evidence" value="ECO:0007669"/>
    <property type="project" value="TreeGrafter"/>
</dbReference>
<sequence>MGLFLCQMKRLDHCLCPWLFLLVFFLKESQPREILLFPYQPSRSVKLGDRVTLNCNSRSSRGATYEWYQNELNIALMNDPRMIRENNTLKILKTKLYHTGVYQCIETRKGREIQKQNRYVLLNVEGKCNRASITIKPYQGKKYPVGINLTLDCECKSSATKRIRWFRNGVRFKPKKKMITLDGKRLIFNNATYADSGNYTCRVTVDGFHPSWSRKLEFWVGTAPKIIFHKGGYMQLAPKGQKLKFPCRATGIPRPKITWYYMGDKYGPRVLTAKNDSDFRAYGDGSLEMMNYTAEMAFEFVCMARNVMGHAHINVDLSTPVKISVAEDIKAVDGGNLVAPCKALGTPKTESFWTDKKRVYLGNDGRVSSKKNGNLEVDGVRLGDQGRYYCTSARDDPSQDKETGVWLTVYETDTIRIKATHKNVTKAFVGMTITLLCEFESEPKVNITWSRRDMKKLPKRMESYGSSLNIHKVRLSDAGRYYCNGSNGFKSLRTFIDLLVYSSKLYRPSNVTVSEGDSAWLHCAIQADPPRITIAWFKKGQGSKMLDEKRFHIVANGSLHITNVQLGDEGKYFCMTSANKKQKYGTRYLFVREIPKRYTAGHKDFGGRFLVMIFALAIIYTL</sequence>
<feature type="domain" description="Ig-like" evidence="3">
    <location>
        <begin position="502"/>
        <end position="585"/>
    </location>
</feature>
<dbReference type="GO" id="GO:0070593">
    <property type="term" value="P:dendrite self-avoidance"/>
    <property type="evidence" value="ECO:0007669"/>
    <property type="project" value="TreeGrafter"/>
</dbReference>
<evidence type="ECO:0000256" key="1">
    <source>
        <dbReference type="ARBA" id="ARBA00023319"/>
    </source>
</evidence>
<dbReference type="GO" id="GO:0098632">
    <property type="term" value="F:cell-cell adhesion mediator activity"/>
    <property type="evidence" value="ECO:0007669"/>
    <property type="project" value="TreeGrafter"/>
</dbReference>
<dbReference type="InterPro" id="IPR013098">
    <property type="entry name" value="Ig_I-set"/>
</dbReference>
<evidence type="ECO:0000259" key="3">
    <source>
        <dbReference type="PROSITE" id="PS50835"/>
    </source>
</evidence>
<dbReference type="GO" id="GO:0030424">
    <property type="term" value="C:axon"/>
    <property type="evidence" value="ECO:0007669"/>
    <property type="project" value="TreeGrafter"/>
</dbReference>
<dbReference type="PANTHER" id="PTHR10075:SF100">
    <property type="entry name" value="FASCICLIN-2"/>
    <property type="match status" value="1"/>
</dbReference>
<protein>
    <recommendedName>
        <fullName evidence="3">Ig-like domain-containing protein</fullName>
    </recommendedName>
</protein>
<proteinExistence type="predicted"/>
<dbReference type="EMBL" id="RCHS01001704">
    <property type="protein sequence ID" value="RMX52023.1"/>
    <property type="molecule type" value="Genomic_DNA"/>
</dbReference>
<gene>
    <name evidence="4" type="ORF">pdam_00003763</name>
</gene>
<dbReference type="SMART" id="SM00406">
    <property type="entry name" value="IGv"/>
    <property type="match status" value="3"/>
</dbReference>
<dbReference type="CDD" id="cd00096">
    <property type="entry name" value="Ig"/>
    <property type="match status" value="3"/>
</dbReference>
<feature type="domain" description="Ig-like" evidence="3">
    <location>
        <begin position="320"/>
        <end position="406"/>
    </location>
</feature>
<accession>A0A3M6UEA5</accession>
<dbReference type="PROSITE" id="PS50835">
    <property type="entry name" value="IG_LIKE"/>
    <property type="match status" value="6"/>
</dbReference>
<dbReference type="InterPro" id="IPR013106">
    <property type="entry name" value="Ig_V-set"/>
</dbReference>
<dbReference type="InterPro" id="IPR036179">
    <property type="entry name" value="Ig-like_dom_sf"/>
</dbReference>